<feature type="domain" description="Retrovirus-related Pol polyprotein from transposon TNT 1-94-like beta-barrel" evidence="1">
    <location>
        <begin position="223"/>
        <end position="301"/>
    </location>
</feature>
<evidence type="ECO:0000313" key="3">
    <source>
        <dbReference type="Proteomes" id="UP001358586"/>
    </source>
</evidence>
<dbReference type="Proteomes" id="UP001358586">
    <property type="component" value="Chromosome 8"/>
</dbReference>
<name>A0ABR0P1M5_GOSAR</name>
<dbReference type="Pfam" id="PF22936">
    <property type="entry name" value="Pol_BBD"/>
    <property type="match status" value="1"/>
</dbReference>
<dbReference type="PANTHER" id="PTHR47481">
    <property type="match status" value="1"/>
</dbReference>
<evidence type="ECO:0000313" key="2">
    <source>
        <dbReference type="EMBL" id="KAK5812468.1"/>
    </source>
</evidence>
<comment type="caution">
    <text evidence="2">The sequence shown here is derived from an EMBL/GenBank/DDBJ whole genome shotgun (WGS) entry which is preliminary data.</text>
</comment>
<evidence type="ECO:0000259" key="1">
    <source>
        <dbReference type="Pfam" id="PF22936"/>
    </source>
</evidence>
<protein>
    <recommendedName>
        <fullName evidence="1">Retrovirus-related Pol polyprotein from transposon TNT 1-94-like beta-barrel domain-containing protein</fullName>
    </recommendedName>
</protein>
<gene>
    <name evidence="2" type="ORF">PVK06_027898</name>
</gene>
<dbReference type="PANTHER" id="PTHR47481:SF10">
    <property type="entry name" value="COPIA-LIKE POLYPROTEIN_RETROTRANSPOSON"/>
    <property type="match status" value="1"/>
</dbReference>
<proteinExistence type="predicted"/>
<organism evidence="2 3">
    <name type="scientific">Gossypium arboreum</name>
    <name type="common">Tree cotton</name>
    <name type="synonym">Gossypium nanking</name>
    <dbReference type="NCBI Taxonomy" id="29729"/>
    <lineage>
        <taxon>Eukaryota</taxon>
        <taxon>Viridiplantae</taxon>
        <taxon>Streptophyta</taxon>
        <taxon>Embryophyta</taxon>
        <taxon>Tracheophyta</taxon>
        <taxon>Spermatophyta</taxon>
        <taxon>Magnoliopsida</taxon>
        <taxon>eudicotyledons</taxon>
        <taxon>Gunneridae</taxon>
        <taxon>Pentapetalae</taxon>
        <taxon>rosids</taxon>
        <taxon>malvids</taxon>
        <taxon>Malvales</taxon>
        <taxon>Malvaceae</taxon>
        <taxon>Malvoideae</taxon>
        <taxon>Gossypium</taxon>
    </lineage>
</organism>
<dbReference type="EMBL" id="JARKNE010000008">
    <property type="protein sequence ID" value="KAK5812468.1"/>
    <property type="molecule type" value="Genomic_DNA"/>
</dbReference>
<keyword evidence="3" id="KW-1185">Reference proteome</keyword>
<sequence length="384" mass="42179">MDYDNKSVHTNTGAKKSRIRHELHSLKKGMLSIKDYVAHTKNFCALLEASGTRIPETEKIEIMLAGLPPKFDAIVSSVSVLSEPVSFQKLVDALVEYGHVGALNENLAFPNMSWHQGWHVYALRPTSYGPNRSNAYAPIHGPSRPNVNAPLHEQNGFNRMDGNIKAFGPKNLNGVGPMSNAFNDLHASNFSKSSGSHVNTTQFGTTGGGTDSYIPVPVGTNSWYPNSGASNHVCCDASMLRDSSPYLGMSSLLMGDETPTPISYIGNGVLPTRSKLLLPSDVLCVSRILKNLLSISQFSKDNNVYFEFHPTYCVIKDIMTWETLLKGHIRDGLYQFSLPDLSNQFAQAPIAASTMLHNKSNEGDVFSLWYKRLGHPSTIVVKSF</sequence>
<reference evidence="2 3" key="1">
    <citation type="submission" date="2023-03" db="EMBL/GenBank/DDBJ databases">
        <title>WGS of Gossypium arboreum.</title>
        <authorList>
            <person name="Yu D."/>
        </authorList>
    </citation>
    <scope>NUCLEOTIDE SEQUENCE [LARGE SCALE GENOMIC DNA]</scope>
    <source>
        <tissue evidence="2">Leaf</tissue>
    </source>
</reference>
<dbReference type="InterPro" id="IPR054722">
    <property type="entry name" value="PolX-like_BBD"/>
</dbReference>
<accession>A0ABR0P1M5</accession>